<dbReference type="CDD" id="cd23823">
    <property type="entry name" value="RWD_GCN2"/>
    <property type="match status" value="1"/>
</dbReference>
<dbReference type="GO" id="GO:0005634">
    <property type="term" value="C:nucleus"/>
    <property type="evidence" value="ECO:0000318"/>
    <property type="project" value="GO_Central"/>
</dbReference>
<evidence type="ECO:0000313" key="14">
    <source>
        <dbReference type="EMBL" id="ESO05772.1"/>
    </source>
</evidence>
<evidence type="ECO:0000256" key="9">
    <source>
        <dbReference type="ARBA" id="ARBA00048679"/>
    </source>
</evidence>
<dbReference type="AlphaFoldDB" id="T1F4A2"/>
<dbReference type="Pfam" id="PF13393">
    <property type="entry name" value="tRNA-synt_His"/>
    <property type="match status" value="1"/>
</dbReference>
<keyword evidence="6 10" id="KW-0067">ATP-binding</keyword>
<dbReference type="SUPFAM" id="SSF54495">
    <property type="entry name" value="UBC-like"/>
    <property type="match status" value="1"/>
</dbReference>
<dbReference type="InterPro" id="IPR017441">
    <property type="entry name" value="Protein_kinase_ATP_BS"/>
</dbReference>
<comment type="catalytic activity">
    <reaction evidence="9">
        <text>L-seryl-[protein] + ATP = O-phospho-L-seryl-[protein] + ADP + H(+)</text>
        <dbReference type="Rhea" id="RHEA:17989"/>
        <dbReference type="Rhea" id="RHEA-COMP:9863"/>
        <dbReference type="Rhea" id="RHEA-COMP:11604"/>
        <dbReference type="ChEBI" id="CHEBI:15378"/>
        <dbReference type="ChEBI" id="CHEBI:29999"/>
        <dbReference type="ChEBI" id="CHEBI:30616"/>
        <dbReference type="ChEBI" id="CHEBI:83421"/>
        <dbReference type="ChEBI" id="CHEBI:456216"/>
        <dbReference type="EC" id="2.7.11.1"/>
    </reaction>
</comment>
<dbReference type="GO" id="GO:0034198">
    <property type="term" value="P:cellular response to amino acid starvation"/>
    <property type="evidence" value="ECO:0000318"/>
    <property type="project" value="GO_Central"/>
</dbReference>
<keyword evidence="2" id="KW-0723">Serine/threonine-protein kinase</keyword>
<dbReference type="PROSITE" id="PS50011">
    <property type="entry name" value="PROTEIN_KINASE_DOM"/>
    <property type="match status" value="1"/>
</dbReference>
<sequence length="1167" mass="134039">MQTFKCKLSLEECKEKQIDEYEALKAIYWDCKIVDLRKKPAWNAFVGLEFQISLSPLDGESRGTSFVGIDLYIKCSTNYPNVKPVMELKNACGLDDSKVRELHNDLSSLADSLVGEVMIHDLCNCIRSYLHANNKPPKESCYEEMMKSKQKEEEEKNRQDQEKCHNEVHMAEQIKLEIKRKLNAFKKEKKCKSRQVEIVEYQAAADKSRARNIFEIDCEWTFGKCGMLNAIIAKFNFVDEPVSLDKFRTKVHYLYENNLATCTITHCNHLPDGLMQIIIRPRRSLSENSKCNEILNDVPVHLFDQTTGSRLQDDFETLENVGRGGFGNVIKVQNRLDGRFYAIKRIPLTSHNMNVTRKIIREIKLLSRLNHENVVRYYNSWMETSFKDVNCETKQTSQNEKIPDWGVFSETFEDEEDDDEDSSDEDNAENETSIENQNNNAPQLNTHEDDSESVLFIGSENNDDETSSQPDDSPIPDNKRRRSRTLKLQFLYIQMEFCEKNTLKDVIDGGLYKDLSMVWKLFREIIEGLIHIHDQGIIHRDLKPVNIFLDSNCHVKIGDFGLATVASDEGHLQPTSGKASRIDCDNSLTSNIGTALYVSPEILDHKKKQTYNQRDYAQINFMRFPEIFEYREIYTAGVRSIRICSAKHLVGEFAQSVEGQCLDGLVRILSVRNSNTPCAYDAVLACAYIMCIYVVWGGYYEVLNTGMKVDLYSLGIIFFEMSYKPLQTSMERSKVLSQLRQSSITLPLDVDSIMQTSQIRIIKWLLDHNAKNRPTARDLLSSEHFPVLPCEEQAIDRAIVSAIKNVNSHAHKNLIQTIFSQSTSTATEYAYDYHFSKGKNQLNVLEQNRLRDLTIKTLKKIFTKYGGLNVEVPLLMPGHKLYPESAPVVQLMNKSGGLVTLPFDSKISFARFVEKQNIKTLKRYSISKVFRENLDSGVHPFEVWEVSFDMVTSSSFNSVYTDTEILLLAQDVLHNFPSLCDKDFKLKINHYSIISAIMSYCNIDKEVHQSIFLILYEYKNMEQQKTNVVNRLLNIGLKEDVVNNFLSFIDREGTINEMSSFLKCITKVKTDEARLVKGALNYLTKLITLLESCNFKFKIIVSLKLCNNLNIYSGIVFQISRNYKKKLDVLVVGGAYDTLLNHFRQLGNFTGNKKHVVGFNMPLEKVF</sequence>
<comment type="catalytic activity">
    <reaction evidence="8">
        <text>L-threonyl-[protein] + ATP = O-phospho-L-threonyl-[protein] + ADP + H(+)</text>
        <dbReference type="Rhea" id="RHEA:46608"/>
        <dbReference type="Rhea" id="RHEA-COMP:11060"/>
        <dbReference type="Rhea" id="RHEA-COMP:11605"/>
        <dbReference type="ChEBI" id="CHEBI:15378"/>
        <dbReference type="ChEBI" id="CHEBI:30013"/>
        <dbReference type="ChEBI" id="CHEBI:30616"/>
        <dbReference type="ChEBI" id="CHEBI:61977"/>
        <dbReference type="ChEBI" id="CHEBI:456216"/>
        <dbReference type="EC" id="2.7.11.1"/>
    </reaction>
</comment>
<reference evidence="16" key="1">
    <citation type="submission" date="2012-12" db="EMBL/GenBank/DDBJ databases">
        <authorList>
            <person name="Hellsten U."/>
            <person name="Grimwood J."/>
            <person name="Chapman J.A."/>
            <person name="Shapiro H."/>
            <person name="Aerts A."/>
            <person name="Otillar R.P."/>
            <person name="Terry A.Y."/>
            <person name="Boore J.L."/>
            <person name="Simakov O."/>
            <person name="Marletaz F."/>
            <person name="Cho S.-J."/>
            <person name="Edsinger-Gonzales E."/>
            <person name="Havlak P."/>
            <person name="Kuo D.-H."/>
            <person name="Larsson T."/>
            <person name="Lv J."/>
            <person name="Arendt D."/>
            <person name="Savage R."/>
            <person name="Osoegawa K."/>
            <person name="de Jong P."/>
            <person name="Lindberg D.R."/>
            <person name="Seaver E.C."/>
            <person name="Weisblat D.A."/>
            <person name="Putnam N.H."/>
            <person name="Grigoriev I.V."/>
            <person name="Rokhsar D.S."/>
        </authorList>
    </citation>
    <scope>NUCLEOTIDE SEQUENCE</scope>
</reference>
<evidence type="ECO:0000256" key="11">
    <source>
        <dbReference type="SAM" id="MobiDB-lite"/>
    </source>
</evidence>
<dbReference type="FunCoup" id="T1F4A2">
    <property type="interactions" value="1657"/>
</dbReference>
<evidence type="ECO:0000256" key="2">
    <source>
        <dbReference type="ARBA" id="ARBA00022527"/>
    </source>
</evidence>
<dbReference type="GO" id="GO:0032057">
    <property type="term" value="P:negative regulation of translational initiation in response to stress"/>
    <property type="evidence" value="ECO:0000318"/>
    <property type="project" value="GO_Central"/>
</dbReference>
<dbReference type="InterPro" id="IPR000719">
    <property type="entry name" value="Prot_kinase_dom"/>
</dbReference>
<feature type="compositionally biased region" description="Acidic residues" evidence="11">
    <location>
        <begin position="413"/>
        <end position="429"/>
    </location>
</feature>
<proteinExistence type="inferred from homology"/>
<dbReference type="Proteomes" id="UP000015101">
    <property type="component" value="Unassembled WGS sequence"/>
</dbReference>
<dbReference type="Pfam" id="PF00069">
    <property type="entry name" value="Pkinase"/>
    <property type="match status" value="2"/>
</dbReference>
<evidence type="ECO:0000259" key="13">
    <source>
        <dbReference type="PROSITE" id="PS50908"/>
    </source>
</evidence>
<gene>
    <name evidence="15" type="primary">20203651</name>
    <name evidence="14" type="ORF">HELRODRAFT_171441</name>
</gene>
<reference evidence="15" key="3">
    <citation type="submission" date="2015-06" db="UniProtKB">
        <authorList>
            <consortium name="EnsemblMetazoa"/>
        </authorList>
    </citation>
    <scope>IDENTIFICATION</scope>
</reference>
<dbReference type="eggNOG" id="KOG1035">
    <property type="taxonomic scope" value="Eukaryota"/>
</dbReference>
<dbReference type="Gene3D" id="1.10.510.10">
    <property type="entry name" value="Transferase(Phosphotransferase) domain 1"/>
    <property type="match status" value="2"/>
</dbReference>
<dbReference type="EMBL" id="AMQM01003874">
    <property type="status" value="NOT_ANNOTATED_CDS"/>
    <property type="molecule type" value="Genomic_DNA"/>
</dbReference>
<dbReference type="InterPro" id="IPR050339">
    <property type="entry name" value="CC_SR_Kinase"/>
</dbReference>
<dbReference type="KEGG" id="hro:HELRODRAFT_171441"/>
<dbReference type="SUPFAM" id="SSF55681">
    <property type="entry name" value="Class II aaRS and biotin synthetases"/>
    <property type="match status" value="1"/>
</dbReference>
<feature type="domain" description="RWD" evidence="13">
    <location>
        <begin position="19"/>
        <end position="133"/>
    </location>
</feature>
<evidence type="ECO:0000256" key="3">
    <source>
        <dbReference type="ARBA" id="ARBA00022679"/>
    </source>
</evidence>
<dbReference type="HOGENOM" id="CLU_274556_0_0_1"/>
<dbReference type="GO" id="GO:0009893">
    <property type="term" value="P:positive regulation of metabolic process"/>
    <property type="evidence" value="ECO:0007669"/>
    <property type="project" value="UniProtKB-ARBA"/>
</dbReference>
<evidence type="ECO:0000256" key="10">
    <source>
        <dbReference type="PROSITE-ProRule" id="PRU10141"/>
    </source>
</evidence>
<dbReference type="CTD" id="20203651"/>
<feature type="domain" description="Protein kinase" evidence="12">
    <location>
        <begin position="315"/>
        <end position="788"/>
    </location>
</feature>
<dbReference type="Pfam" id="PF05773">
    <property type="entry name" value="RWD"/>
    <property type="match status" value="1"/>
</dbReference>
<dbReference type="Gene3D" id="3.30.930.10">
    <property type="entry name" value="Bira Bifunctional Protein, Domain 2"/>
    <property type="match status" value="1"/>
</dbReference>
<dbReference type="Gene3D" id="3.10.110.10">
    <property type="entry name" value="Ubiquitin Conjugating Enzyme"/>
    <property type="match status" value="1"/>
</dbReference>
<evidence type="ECO:0000259" key="12">
    <source>
        <dbReference type="PROSITE" id="PS50011"/>
    </source>
</evidence>
<organism evidence="15 16">
    <name type="scientific">Helobdella robusta</name>
    <name type="common">Californian leech</name>
    <dbReference type="NCBI Taxonomy" id="6412"/>
    <lineage>
        <taxon>Eukaryota</taxon>
        <taxon>Metazoa</taxon>
        <taxon>Spiralia</taxon>
        <taxon>Lophotrochozoa</taxon>
        <taxon>Annelida</taxon>
        <taxon>Clitellata</taxon>
        <taxon>Hirudinea</taxon>
        <taxon>Rhynchobdellida</taxon>
        <taxon>Glossiphoniidae</taxon>
        <taxon>Helobdella</taxon>
    </lineage>
</organism>
<dbReference type="PROSITE" id="PS00108">
    <property type="entry name" value="PROTEIN_KINASE_ST"/>
    <property type="match status" value="1"/>
</dbReference>
<dbReference type="InterPro" id="IPR041715">
    <property type="entry name" value="HisRS-like_core"/>
</dbReference>
<dbReference type="SUPFAM" id="SSF56112">
    <property type="entry name" value="Protein kinase-like (PK-like)"/>
    <property type="match status" value="2"/>
</dbReference>
<dbReference type="EnsemblMetazoa" id="HelroT171441">
    <property type="protein sequence ID" value="HelroP171441"/>
    <property type="gene ID" value="HelroG171441"/>
</dbReference>
<dbReference type="GO" id="GO:0004694">
    <property type="term" value="F:eukaryotic translation initiation factor 2alpha kinase activity"/>
    <property type="evidence" value="ECO:0000318"/>
    <property type="project" value="GO_Central"/>
</dbReference>
<evidence type="ECO:0000313" key="16">
    <source>
        <dbReference type="Proteomes" id="UP000015101"/>
    </source>
</evidence>
<dbReference type="FunFam" id="1.10.510.10:FF:002742">
    <property type="match status" value="1"/>
</dbReference>
<dbReference type="FunFam" id="1.10.510.10:FF:002764">
    <property type="match status" value="1"/>
</dbReference>
<keyword evidence="5" id="KW-0418">Kinase</keyword>
<feature type="region of interest" description="Disordered" evidence="11">
    <location>
        <begin position="413"/>
        <end position="480"/>
    </location>
</feature>
<name>T1F4A2_HELRO</name>
<feature type="compositionally biased region" description="Polar residues" evidence="11">
    <location>
        <begin position="434"/>
        <end position="445"/>
    </location>
</feature>
<dbReference type="InterPro" id="IPR045864">
    <property type="entry name" value="aa-tRNA-synth_II/BPL/LPL"/>
</dbReference>
<dbReference type="CDD" id="cd14046">
    <property type="entry name" value="STKc_EIF2AK4_GCN2_rpt2"/>
    <property type="match status" value="1"/>
</dbReference>
<dbReference type="InterPro" id="IPR016135">
    <property type="entry name" value="UBQ-conjugating_enzyme/RWD"/>
</dbReference>
<dbReference type="PROSITE" id="PS00107">
    <property type="entry name" value="PROTEIN_KINASE_ATP"/>
    <property type="match status" value="1"/>
</dbReference>
<dbReference type="GeneID" id="20203651"/>
<keyword evidence="16" id="KW-1185">Reference proteome</keyword>
<dbReference type="EC" id="2.7.11.1" evidence="1"/>
<dbReference type="PANTHER" id="PTHR11042:SF136">
    <property type="entry name" value="EIF-2-ALPHA KINASE GCN2"/>
    <property type="match status" value="1"/>
</dbReference>
<dbReference type="OrthoDB" id="6778822at2759"/>
<dbReference type="GO" id="GO:0005829">
    <property type="term" value="C:cytosol"/>
    <property type="evidence" value="ECO:0000318"/>
    <property type="project" value="GO_Central"/>
</dbReference>
<dbReference type="STRING" id="6412.T1F4A2"/>
<dbReference type="InParanoid" id="T1F4A2"/>
<evidence type="ECO:0000256" key="1">
    <source>
        <dbReference type="ARBA" id="ARBA00012513"/>
    </source>
</evidence>
<evidence type="ECO:0000256" key="8">
    <source>
        <dbReference type="ARBA" id="ARBA00047899"/>
    </source>
</evidence>
<evidence type="ECO:0000256" key="7">
    <source>
        <dbReference type="ARBA" id="ARBA00037982"/>
    </source>
</evidence>
<reference evidence="14 16" key="2">
    <citation type="journal article" date="2013" name="Nature">
        <title>Insights into bilaterian evolution from three spiralian genomes.</title>
        <authorList>
            <person name="Simakov O."/>
            <person name="Marletaz F."/>
            <person name="Cho S.J."/>
            <person name="Edsinger-Gonzales E."/>
            <person name="Havlak P."/>
            <person name="Hellsten U."/>
            <person name="Kuo D.H."/>
            <person name="Larsson T."/>
            <person name="Lv J."/>
            <person name="Arendt D."/>
            <person name="Savage R."/>
            <person name="Osoegawa K."/>
            <person name="de Jong P."/>
            <person name="Grimwood J."/>
            <person name="Chapman J.A."/>
            <person name="Shapiro H."/>
            <person name="Aerts A."/>
            <person name="Otillar R.P."/>
            <person name="Terry A.Y."/>
            <person name="Boore J.L."/>
            <person name="Grigoriev I.V."/>
            <person name="Lindberg D.R."/>
            <person name="Seaver E.C."/>
            <person name="Weisblat D.A."/>
            <person name="Putnam N.H."/>
            <person name="Rokhsar D.S."/>
        </authorList>
    </citation>
    <scope>NUCLEOTIDE SEQUENCE</scope>
</reference>
<dbReference type="InterPro" id="IPR006575">
    <property type="entry name" value="RWD_dom"/>
</dbReference>
<dbReference type="GO" id="GO:0005524">
    <property type="term" value="F:ATP binding"/>
    <property type="evidence" value="ECO:0007669"/>
    <property type="project" value="UniProtKB-UniRule"/>
</dbReference>
<dbReference type="RefSeq" id="XP_009016405.1">
    <property type="nucleotide sequence ID" value="XM_009018157.1"/>
</dbReference>
<keyword evidence="3" id="KW-0808">Transferase</keyword>
<dbReference type="PANTHER" id="PTHR11042">
    <property type="entry name" value="EUKARYOTIC TRANSLATION INITIATION FACTOR 2-ALPHA KINASE EIF2-ALPHA KINASE -RELATED"/>
    <property type="match status" value="1"/>
</dbReference>
<keyword evidence="4 10" id="KW-0547">Nucleotide-binding</keyword>
<dbReference type="GO" id="GO:0005737">
    <property type="term" value="C:cytoplasm"/>
    <property type="evidence" value="ECO:0000318"/>
    <property type="project" value="GO_Central"/>
</dbReference>
<dbReference type="SMART" id="SM00591">
    <property type="entry name" value="RWD"/>
    <property type="match status" value="1"/>
</dbReference>
<protein>
    <recommendedName>
        <fullName evidence="1">non-specific serine/threonine protein kinase</fullName>
        <ecNumber evidence="1">2.7.11.1</ecNumber>
    </recommendedName>
</protein>
<dbReference type="OMA" id="MEYCQKI"/>
<evidence type="ECO:0000256" key="5">
    <source>
        <dbReference type="ARBA" id="ARBA00022777"/>
    </source>
</evidence>
<dbReference type="InterPro" id="IPR011009">
    <property type="entry name" value="Kinase-like_dom_sf"/>
</dbReference>
<evidence type="ECO:0000313" key="15">
    <source>
        <dbReference type="EnsemblMetazoa" id="HelroP171441"/>
    </source>
</evidence>
<dbReference type="EMBL" id="KB096325">
    <property type="protein sequence ID" value="ESO05772.1"/>
    <property type="molecule type" value="Genomic_DNA"/>
</dbReference>
<evidence type="ECO:0000256" key="6">
    <source>
        <dbReference type="ARBA" id="ARBA00022840"/>
    </source>
</evidence>
<dbReference type="SMART" id="SM00220">
    <property type="entry name" value="S_TKc"/>
    <property type="match status" value="1"/>
</dbReference>
<dbReference type="PROSITE" id="PS50908">
    <property type="entry name" value="RWD"/>
    <property type="match status" value="1"/>
</dbReference>
<comment type="similarity">
    <text evidence="7">Belongs to the protein kinase superfamily. Ser/Thr protein kinase family. GCN2 subfamily.</text>
</comment>
<feature type="binding site" evidence="10">
    <location>
        <position position="344"/>
    </location>
    <ligand>
        <name>ATP</name>
        <dbReference type="ChEBI" id="CHEBI:30616"/>
    </ligand>
</feature>
<dbReference type="InterPro" id="IPR008271">
    <property type="entry name" value="Ser/Thr_kinase_AS"/>
</dbReference>
<dbReference type="Gene3D" id="3.30.200.20">
    <property type="entry name" value="Phosphorylase Kinase, domain 1"/>
    <property type="match status" value="1"/>
</dbReference>
<feature type="region of interest" description="Disordered" evidence="11">
    <location>
        <begin position="142"/>
        <end position="163"/>
    </location>
</feature>
<dbReference type="FunFam" id="3.10.110.10:FF:000050">
    <property type="entry name" value="eIF-2-alpha kinase GCN2"/>
    <property type="match status" value="1"/>
</dbReference>
<evidence type="ECO:0000256" key="4">
    <source>
        <dbReference type="ARBA" id="ARBA00022741"/>
    </source>
</evidence>
<accession>T1F4A2</accession>